<dbReference type="EMBL" id="UYYB01098565">
    <property type="protein sequence ID" value="VDM77161.1"/>
    <property type="molecule type" value="Genomic_DNA"/>
</dbReference>
<dbReference type="OrthoDB" id="5904477at2759"/>
<evidence type="ECO:0000313" key="1">
    <source>
        <dbReference type="EMBL" id="VDM77161.1"/>
    </source>
</evidence>
<sequence length="134" mass="15334">MGSYHLAWLFFDSVLCIRKPLLSSTATLHHQQLMTRNLMLFEDLEEVIRKENSFYKFVVADFNAKIGMLEEGCIGSGDLEQDSGMRTATVMWGSYLPHDFFMATPSLWRRNTGGGRGSPAVRLMRRSTTFWTSQ</sequence>
<gene>
    <name evidence="1" type="ORF">SVUK_LOCUS12159</name>
</gene>
<reference evidence="1 2" key="1">
    <citation type="submission" date="2018-11" db="EMBL/GenBank/DDBJ databases">
        <authorList>
            <consortium name="Pathogen Informatics"/>
        </authorList>
    </citation>
    <scope>NUCLEOTIDE SEQUENCE [LARGE SCALE GENOMIC DNA]</scope>
</reference>
<organism evidence="1 2">
    <name type="scientific">Strongylus vulgaris</name>
    <name type="common">Blood worm</name>
    <dbReference type="NCBI Taxonomy" id="40348"/>
    <lineage>
        <taxon>Eukaryota</taxon>
        <taxon>Metazoa</taxon>
        <taxon>Ecdysozoa</taxon>
        <taxon>Nematoda</taxon>
        <taxon>Chromadorea</taxon>
        <taxon>Rhabditida</taxon>
        <taxon>Rhabditina</taxon>
        <taxon>Rhabditomorpha</taxon>
        <taxon>Strongyloidea</taxon>
        <taxon>Strongylidae</taxon>
        <taxon>Strongylus</taxon>
    </lineage>
</organism>
<dbReference type="Proteomes" id="UP000270094">
    <property type="component" value="Unassembled WGS sequence"/>
</dbReference>
<protein>
    <recommendedName>
        <fullName evidence="3">Endonuclease/exonuclease/phosphatase domain-containing protein</fullName>
    </recommendedName>
</protein>
<dbReference type="AlphaFoldDB" id="A0A3P7IW26"/>
<proteinExistence type="predicted"/>
<keyword evidence="2" id="KW-1185">Reference proteome</keyword>
<name>A0A3P7IW26_STRVU</name>
<evidence type="ECO:0000313" key="2">
    <source>
        <dbReference type="Proteomes" id="UP000270094"/>
    </source>
</evidence>
<accession>A0A3P7IW26</accession>
<evidence type="ECO:0008006" key="3">
    <source>
        <dbReference type="Google" id="ProtNLM"/>
    </source>
</evidence>